<dbReference type="eggNOG" id="COG0463">
    <property type="taxonomic scope" value="Bacteria"/>
</dbReference>
<dbReference type="InterPro" id="IPR029044">
    <property type="entry name" value="Nucleotide-diphossugar_trans"/>
</dbReference>
<dbReference type="InterPro" id="IPR001173">
    <property type="entry name" value="Glyco_trans_2-like"/>
</dbReference>
<dbReference type="SUPFAM" id="SSF53448">
    <property type="entry name" value="Nucleotide-diphospho-sugar transferases"/>
    <property type="match status" value="1"/>
</dbReference>
<name>G0J659_CYCMS</name>
<protein>
    <submittedName>
        <fullName evidence="2">Glycosyl transferase family 2</fullName>
    </submittedName>
</protein>
<dbReference type="GO" id="GO:0016758">
    <property type="term" value="F:hexosyltransferase activity"/>
    <property type="evidence" value="ECO:0007669"/>
    <property type="project" value="UniProtKB-ARBA"/>
</dbReference>
<evidence type="ECO:0000259" key="1">
    <source>
        <dbReference type="Pfam" id="PF00535"/>
    </source>
</evidence>
<dbReference type="HOGENOM" id="CLU_025996_4_1_10"/>
<evidence type="ECO:0000313" key="2">
    <source>
        <dbReference type="EMBL" id="AEL26811.1"/>
    </source>
</evidence>
<keyword evidence="2" id="KW-0808">Transferase</keyword>
<organism evidence="2 3">
    <name type="scientific">Cyclobacterium marinum (strain ATCC 25205 / DSM 745 / LMG 13164 / NCIMB 1802)</name>
    <name type="common">Flectobacillus marinus</name>
    <dbReference type="NCBI Taxonomy" id="880070"/>
    <lineage>
        <taxon>Bacteria</taxon>
        <taxon>Pseudomonadati</taxon>
        <taxon>Bacteroidota</taxon>
        <taxon>Cytophagia</taxon>
        <taxon>Cytophagales</taxon>
        <taxon>Cyclobacteriaceae</taxon>
        <taxon>Cyclobacterium</taxon>
    </lineage>
</organism>
<gene>
    <name evidence="2" type="ordered locus">Cycma_3083</name>
</gene>
<evidence type="ECO:0000313" key="3">
    <source>
        <dbReference type="Proteomes" id="UP000001635"/>
    </source>
</evidence>
<feature type="domain" description="Glycosyltransferase 2-like" evidence="1">
    <location>
        <begin position="14"/>
        <end position="179"/>
    </location>
</feature>
<dbReference type="Proteomes" id="UP000001635">
    <property type="component" value="Chromosome"/>
</dbReference>
<sequence>MEKNNDLENLPVVSICCTTFNHASYIKDCLDGILMQETTFDFEVLIYDDASTDGTSEIIEAYQEKYPKKIFPICSKENNFSKGVRGMSFVYNIPRAKGKYLALCEGDDYWTAKDKLQRQVEFMEKNPDIVFTFHNFRRKEGDSLKNPFLYPPSFNKDVYVLKFKEAFNTQIQPLTMLFRKVISKPKELNVLNGDALLIALLLEKGKGAFLNFTGAVYRIHDGGIHAGKHKYTRISNSIASREKMLKYFDYPVKGELYLKLAHYYKRLAKLDFKRGHFFKGMNHLNWLLKYSFYYITRK</sequence>
<dbReference type="STRING" id="880070.Cycma_3083"/>
<keyword evidence="3" id="KW-1185">Reference proteome</keyword>
<accession>G0J659</accession>
<dbReference type="AlphaFoldDB" id="G0J659"/>
<reference evidence="3" key="1">
    <citation type="submission" date="2011-07" db="EMBL/GenBank/DDBJ databases">
        <title>The complete genome of Cyclobacterium marinum DSM 745.</title>
        <authorList>
            <person name="Lucas S."/>
            <person name="Han J."/>
            <person name="Lapidus A."/>
            <person name="Bruce D."/>
            <person name="Goodwin L."/>
            <person name="Pitluck S."/>
            <person name="Peters L."/>
            <person name="Kyrpides N."/>
            <person name="Mavromatis K."/>
            <person name="Ivanova N."/>
            <person name="Ovchinnikova G."/>
            <person name="Chertkov O."/>
            <person name="Detter J.C."/>
            <person name="Tapia R."/>
            <person name="Han C."/>
            <person name="Land M."/>
            <person name="Hauser L."/>
            <person name="Markowitz V."/>
            <person name="Cheng J.-F."/>
            <person name="Hugenholtz P."/>
            <person name="Woyke T."/>
            <person name="Wu D."/>
            <person name="Tindall B."/>
            <person name="Schuetze A."/>
            <person name="Brambilla E."/>
            <person name="Klenk H.-P."/>
            <person name="Eisen J.A."/>
        </authorList>
    </citation>
    <scope>NUCLEOTIDE SEQUENCE [LARGE SCALE GENOMIC DNA]</scope>
    <source>
        <strain evidence="3">ATCC 25205 / DSM 745 / LMG 13164 / NCIMB 1802</strain>
    </source>
</reference>
<dbReference type="EMBL" id="CP002955">
    <property type="protein sequence ID" value="AEL26811.1"/>
    <property type="molecule type" value="Genomic_DNA"/>
</dbReference>
<dbReference type="PANTHER" id="PTHR22916:SF3">
    <property type="entry name" value="UDP-GLCNAC:BETAGAL BETA-1,3-N-ACETYLGLUCOSAMINYLTRANSFERASE-LIKE PROTEIN 1"/>
    <property type="match status" value="1"/>
</dbReference>
<dbReference type="Pfam" id="PF00535">
    <property type="entry name" value="Glycos_transf_2"/>
    <property type="match status" value="1"/>
</dbReference>
<dbReference type="RefSeq" id="WP_014021101.1">
    <property type="nucleotide sequence ID" value="NC_015914.1"/>
</dbReference>
<dbReference type="Gene3D" id="3.90.550.10">
    <property type="entry name" value="Spore Coat Polysaccharide Biosynthesis Protein SpsA, Chain A"/>
    <property type="match status" value="1"/>
</dbReference>
<dbReference type="KEGG" id="cmr:Cycma_3083"/>
<proteinExistence type="predicted"/>
<dbReference type="PANTHER" id="PTHR22916">
    <property type="entry name" value="GLYCOSYLTRANSFERASE"/>
    <property type="match status" value="1"/>
</dbReference>